<proteinExistence type="predicted"/>
<comment type="caution">
    <text evidence="1">The sequence shown here is derived from an EMBL/GenBank/DDBJ whole genome shotgun (WGS) entry which is preliminary data.</text>
</comment>
<dbReference type="Proteomes" id="UP000309997">
    <property type="component" value="Unassembled WGS sequence"/>
</dbReference>
<protein>
    <submittedName>
        <fullName evidence="1">Uncharacterized protein</fullName>
    </submittedName>
</protein>
<evidence type="ECO:0000313" key="1">
    <source>
        <dbReference type="EMBL" id="KAL3582966.1"/>
    </source>
</evidence>
<organism evidence="1 2">
    <name type="scientific">Populus alba</name>
    <name type="common">White poplar</name>
    <dbReference type="NCBI Taxonomy" id="43335"/>
    <lineage>
        <taxon>Eukaryota</taxon>
        <taxon>Viridiplantae</taxon>
        <taxon>Streptophyta</taxon>
        <taxon>Embryophyta</taxon>
        <taxon>Tracheophyta</taxon>
        <taxon>Spermatophyta</taxon>
        <taxon>Magnoliopsida</taxon>
        <taxon>eudicotyledons</taxon>
        <taxon>Gunneridae</taxon>
        <taxon>Pentapetalae</taxon>
        <taxon>rosids</taxon>
        <taxon>fabids</taxon>
        <taxon>Malpighiales</taxon>
        <taxon>Salicaceae</taxon>
        <taxon>Saliceae</taxon>
        <taxon>Populus</taxon>
    </lineage>
</organism>
<dbReference type="EMBL" id="RCHU02000008">
    <property type="protein sequence ID" value="KAL3582966.1"/>
    <property type="molecule type" value="Genomic_DNA"/>
</dbReference>
<keyword evidence="2" id="KW-1185">Reference proteome</keyword>
<evidence type="ECO:0000313" key="2">
    <source>
        <dbReference type="Proteomes" id="UP000309997"/>
    </source>
</evidence>
<reference evidence="1 2" key="1">
    <citation type="journal article" date="2024" name="Plant Biotechnol. J.">
        <title>Genome and CRISPR/Cas9 system of a widespread forest tree (Populus alba) in the world.</title>
        <authorList>
            <person name="Liu Y.J."/>
            <person name="Jiang P.F."/>
            <person name="Han X.M."/>
            <person name="Li X.Y."/>
            <person name="Wang H.M."/>
            <person name="Wang Y.J."/>
            <person name="Wang X.X."/>
            <person name="Zeng Q.Y."/>
        </authorList>
    </citation>
    <scope>NUCLEOTIDE SEQUENCE [LARGE SCALE GENOMIC DNA]</scope>
    <source>
        <strain evidence="2">cv. PAL-ZL1</strain>
    </source>
</reference>
<sequence>MNVKDQNLLLLVTPLNAKRSKIAAFGAKCTTKEEAAPTVVTIRRQYVIRSRATAVFDGTPIEKQKLKDPSIVLLTVSSSTAPSSTF</sequence>
<accession>A0ACC4BY66</accession>
<name>A0ACC4BY66_POPAL</name>
<gene>
    <name evidence="1" type="ORF">D5086_017298</name>
</gene>